<dbReference type="EMBL" id="GDQN01001545">
    <property type="protein sequence ID" value="JAT89509.1"/>
    <property type="molecule type" value="Transcribed_RNA"/>
</dbReference>
<dbReference type="AlphaFoldDB" id="A0A1E1WR60"/>
<accession>A0A1E1WR60</accession>
<name>A0A1E1WR60_PECGO</name>
<reference evidence="1" key="1">
    <citation type="submission" date="2015-09" db="EMBL/GenBank/DDBJ databases">
        <title>De novo assembly of Pectinophora gossypiella (Pink Bollworm) gut transcriptome.</title>
        <authorList>
            <person name="Tassone E.E."/>
        </authorList>
    </citation>
    <scope>NUCLEOTIDE SEQUENCE</scope>
</reference>
<evidence type="ECO:0000313" key="1">
    <source>
        <dbReference type="EMBL" id="JAT89509.1"/>
    </source>
</evidence>
<proteinExistence type="predicted"/>
<dbReference type="OrthoDB" id="7373505at2759"/>
<feature type="non-terminal residue" evidence="1">
    <location>
        <position position="116"/>
    </location>
</feature>
<gene>
    <name evidence="1" type="ORF">g.917</name>
</gene>
<feature type="non-terminal residue" evidence="1">
    <location>
        <position position="1"/>
    </location>
</feature>
<protein>
    <submittedName>
        <fullName evidence="1">Uncharacterized protein</fullName>
    </submittedName>
</protein>
<sequence length="116" mass="13032">SCAHLQHNIINTDNMDVKPVRLIIFNIFLAVNIHTSLECPSELEDAKAAYKSGEIFDQSGTPITLDKIKTKLKDSGIFDVNDTTLNEREKKELSKLFEAVEIMTTSRARQPGNVQK</sequence>
<organism evidence="1">
    <name type="scientific">Pectinophora gossypiella</name>
    <name type="common">Cotton pink bollworm</name>
    <name type="synonym">Depressaria gossypiella</name>
    <dbReference type="NCBI Taxonomy" id="13191"/>
    <lineage>
        <taxon>Eukaryota</taxon>
        <taxon>Metazoa</taxon>
        <taxon>Ecdysozoa</taxon>
        <taxon>Arthropoda</taxon>
        <taxon>Hexapoda</taxon>
        <taxon>Insecta</taxon>
        <taxon>Pterygota</taxon>
        <taxon>Neoptera</taxon>
        <taxon>Endopterygota</taxon>
        <taxon>Lepidoptera</taxon>
        <taxon>Glossata</taxon>
        <taxon>Ditrysia</taxon>
        <taxon>Gelechioidea</taxon>
        <taxon>Gelechiidae</taxon>
        <taxon>Apatetrinae</taxon>
        <taxon>Pectinophora</taxon>
    </lineage>
</organism>